<feature type="domain" description="HRDC" evidence="11">
    <location>
        <begin position="582"/>
        <end position="657"/>
    </location>
</feature>
<dbReference type="PROSITE" id="PS50967">
    <property type="entry name" value="HRDC"/>
    <property type="match status" value="1"/>
</dbReference>
<keyword evidence="2 10" id="KW-0547">Nucleotide-binding</keyword>
<evidence type="ECO:0000313" key="14">
    <source>
        <dbReference type="EMBL" id="QNP56623.1"/>
    </source>
</evidence>
<dbReference type="SUPFAM" id="SSF52540">
    <property type="entry name" value="P-loop containing nucleoside triphosphate hydrolases"/>
    <property type="match status" value="1"/>
</dbReference>
<dbReference type="GO" id="GO:0003677">
    <property type="term" value="F:DNA binding"/>
    <property type="evidence" value="ECO:0007669"/>
    <property type="project" value="InterPro"/>
</dbReference>
<dbReference type="InterPro" id="IPR044876">
    <property type="entry name" value="HRDC_dom_sf"/>
</dbReference>
<dbReference type="Gene3D" id="1.10.150.80">
    <property type="entry name" value="HRDC domain"/>
    <property type="match status" value="1"/>
</dbReference>
<dbReference type="GO" id="GO:0005829">
    <property type="term" value="C:cytosol"/>
    <property type="evidence" value="ECO:0007669"/>
    <property type="project" value="TreeGrafter"/>
</dbReference>
<accession>A0A7H0H7V7</accession>
<dbReference type="InterPro" id="IPR010997">
    <property type="entry name" value="HRDC-like_sf"/>
</dbReference>
<dbReference type="InterPro" id="IPR013986">
    <property type="entry name" value="DExx_box_DNA_helicase_dom_sf"/>
</dbReference>
<dbReference type="PANTHER" id="PTHR11070:SF69">
    <property type="entry name" value="ATP-DEPENDENT DNA HELICASE UVRD2"/>
    <property type="match status" value="1"/>
</dbReference>
<dbReference type="EC" id="5.6.2.4" evidence="8"/>
<name>A0A7H0H7V7_9ACTN</name>
<feature type="domain" description="UvrD-like helicase ATP-binding" evidence="12">
    <location>
        <begin position="1"/>
        <end position="271"/>
    </location>
</feature>
<evidence type="ECO:0000259" key="11">
    <source>
        <dbReference type="PROSITE" id="PS50967"/>
    </source>
</evidence>
<dbReference type="Gene3D" id="1.10.10.160">
    <property type="match status" value="1"/>
</dbReference>
<dbReference type="GO" id="GO:0033202">
    <property type="term" value="C:DNA helicase complex"/>
    <property type="evidence" value="ECO:0007669"/>
    <property type="project" value="TreeGrafter"/>
</dbReference>
<dbReference type="GO" id="GO:0016787">
    <property type="term" value="F:hydrolase activity"/>
    <property type="evidence" value="ECO:0007669"/>
    <property type="project" value="UniProtKB-UniRule"/>
</dbReference>
<dbReference type="RefSeq" id="WP_187721723.1">
    <property type="nucleotide sequence ID" value="NZ_CP060789.1"/>
</dbReference>
<keyword evidence="5 10" id="KW-0067">ATP-binding</keyword>
<evidence type="ECO:0000259" key="12">
    <source>
        <dbReference type="PROSITE" id="PS51198"/>
    </source>
</evidence>
<evidence type="ECO:0000256" key="3">
    <source>
        <dbReference type="ARBA" id="ARBA00022801"/>
    </source>
</evidence>
<dbReference type="CDD" id="cd18807">
    <property type="entry name" value="SF1_C_UvrD"/>
    <property type="match status" value="1"/>
</dbReference>
<organism evidence="14 15">
    <name type="scientific">Tessaracoccus defluvii</name>
    <dbReference type="NCBI Taxonomy" id="1285901"/>
    <lineage>
        <taxon>Bacteria</taxon>
        <taxon>Bacillati</taxon>
        <taxon>Actinomycetota</taxon>
        <taxon>Actinomycetes</taxon>
        <taxon>Propionibacteriales</taxon>
        <taxon>Propionibacteriaceae</taxon>
        <taxon>Tessaracoccus</taxon>
    </lineage>
</organism>
<dbReference type="InterPro" id="IPR027417">
    <property type="entry name" value="P-loop_NTPase"/>
</dbReference>
<gene>
    <name evidence="14" type="ORF">H9L22_04230</name>
</gene>
<dbReference type="GO" id="GO:0043138">
    <property type="term" value="F:3'-5' DNA helicase activity"/>
    <property type="evidence" value="ECO:0007669"/>
    <property type="project" value="UniProtKB-EC"/>
</dbReference>
<dbReference type="CDD" id="cd17932">
    <property type="entry name" value="DEXQc_UvrD"/>
    <property type="match status" value="1"/>
</dbReference>
<dbReference type="AlphaFoldDB" id="A0A7H0H7V7"/>
<evidence type="ECO:0000256" key="10">
    <source>
        <dbReference type="PROSITE-ProRule" id="PRU00560"/>
    </source>
</evidence>
<dbReference type="InterPro" id="IPR014017">
    <property type="entry name" value="DNA_helicase_UvrD-like_C"/>
</dbReference>
<dbReference type="Pfam" id="PF00580">
    <property type="entry name" value="UvrD-helicase"/>
    <property type="match status" value="1"/>
</dbReference>
<proteinExistence type="inferred from homology"/>
<evidence type="ECO:0000256" key="7">
    <source>
        <dbReference type="ARBA" id="ARBA00034617"/>
    </source>
</evidence>
<dbReference type="InterPro" id="IPR002121">
    <property type="entry name" value="HRDC_dom"/>
</dbReference>
<feature type="domain" description="UvrD-like helicase C-terminal" evidence="13">
    <location>
        <begin position="272"/>
        <end position="516"/>
    </location>
</feature>
<evidence type="ECO:0000256" key="1">
    <source>
        <dbReference type="ARBA" id="ARBA00009922"/>
    </source>
</evidence>
<dbReference type="SUPFAM" id="SSF47819">
    <property type="entry name" value="HRDC-like"/>
    <property type="match status" value="1"/>
</dbReference>
<dbReference type="Gene3D" id="1.10.486.10">
    <property type="entry name" value="PCRA, domain 4"/>
    <property type="match status" value="2"/>
</dbReference>
<feature type="binding site" evidence="10">
    <location>
        <begin position="13"/>
        <end position="20"/>
    </location>
    <ligand>
        <name>ATP</name>
        <dbReference type="ChEBI" id="CHEBI:30616"/>
    </ligand>
</feature>
<dbReference type="PROSITE" id="PS51198">
    <property type="entry name" value="UVRD_HELICASE_ATP_BIND"/>
    <property type="match status" value="1"/>
</dbReference>
<comment type="catalytic activity">
    <reaction evidence="9">
        <text>ATP + H2O = ADP + phosphate + H(+)</text>
        <dbReference type="Rhea" id="RHEA:13065"/>
        <dbReference type="ChEBI" id="CHEBI:15377"/>
        <dbReference type="ChEBI" id="CHEBI:15378"/>
        <dbReference type="ChEBI" id="CHEBI:30616"/>
        <dbReference type="ChEBI" id="CHEBI:43474"/>
        <dbReference type="ChEBI" id="CHEBI:456216"/>
        <dbReference type="EC" id="5.6.2.4"/>
    </reaction>
</comment>
<dbReference type="Proteomes" id="UP000516117">
    <property type="component" value="Chromosome"/>
</dbReference>
<reference evidence="14 15" key="1">
    <citation type="submission" date="2020-08" db="EMBL/GenBank/DDBJ databases">
        <title>Genome sequence of Tessaracoccus defluvii JCM 17540T.</title>
        <authorList>
            <person name="Hyun D.-W."/>
            <person name="Bae J.-W."/>
        </authorList>
    </citation>
    <scope>NUCLEOTIDE SEQUENCE [LARGE SCALE GENOMIC DNA]</scope>
    <source>
        <strain evidence="14 15">JCM 17540</strain>
    </source>
</reference>
<dbReference type="Pfam" id="PF00570">
    <property type="entry name" value="HRDC"/>
    <property type="match status" value="1"/>
</dbReference>
<keyword evidence="4 10" id="KW-0347">Helicase</keyword>
<evidence type="ECO:0000256" key="5">
    <source>
        <dbReference type="ARBA" id="ARBA00022840"/>
    </source>
</evidence>
<keyword evidence="6" id="KW-0413">Isomerase</keyword>
<keyword evidence="15" id="KW-1185">Reference proteome</keyword>
<evidence type="ECO:0000256" key="4">
    <source>
        <dbReference type="ARBA" id="ARBA00022806"/>
    </source>
</evidence>
<dbReference type="KEGG" id="tdf:H9L22_04230"/>
<keyword evidence="3 10" id="KW-0378">Hydrolase</keyword>
<evidence type="ECO:0000259" key="13">
    <source>
        <dbReference type="PROSITE" id="PS51217"/>
    </source>
</evidence>
<dbReference type="GO" id="GO:0000725">
    <property type="term" value="P:recombinational repair"/>
    <property type="evidence" value="ECO:0007669"/>
    <property type="project" value="TreeGrafter"/>
</dbReference>
<comment type="catalytic activity">
    <reaction evidence="7">
        <text>Couples ATP hydrolysis with the unwinding of duplex DNA by translocating in the 3'-5' direction.</text>
        <dbReference type="EC" id="5.6.2.4"/>
    </reaction>
</comment>
<dbReference type="GO" id="GO:0005524">
    <property type="term" value="F:ATP binding"/>
    <property type="evidence" value="ECO:0007669"/>
    <property type="project" value="UniProtKB-UniRule"/>
</dbReference>
<evidence type="ECO:0000256" key="6">
    <source>
        <dbReference type="ARBA" id="ARBA00023235"/>
    </source>
</evidence>
<sequence length="657" mass="71246">MATLLDAPVVVLAGAGTGKTRAITHRVANAVREGRYDPAATLAITFTTRAAGEMRARLAGLGVRQAQARTIHSAALRQCQYFWPQAYGVQFPRIAENTFQLVARAAHHVLGSSDVALVRDLDSEIGWAKTSNVTPARYAEVAAGRSVGGAAPAQVAAVMAQYEKLKLADGSVDFNDILMCTAVLLDQHEEVAATIRSTYRHFVVDEYQDTSALQHRLISLWVDGRDDVCVVGDRFQAIHSFAGADPQYLTGFAAEHERAQVVRLTRNYRSTPEVLTAANRVLQLRPGAPGALQPTRPSGPAPTFSAASDEKQEAAAVVAWLAGRHAAGTRWSELAVLYRINAQAPVLEAALSDAGIPYTVRGTERFYDRAEVRQAMGEFGRAAAAEPEGAAESLLDAVLQRLGWKPEPPSGQGRQRERWESMTALRTMVVEAVAGHEGWTAGDVDGWLRERASWQAAPVAAAVTLSTLHAAKGLEWDGVAIVGVREGLIPFAMSQEEPALSEERRLLYVGFTRARSDLRISWAASRGAAARSRFIADQVPAGVAAPRPQRTTSARSRTCRVCGNQLHTAAERKLSRHEDCEVDYDEELFEELRRWRKQVADDAKVPAFVVFTDATLLAIAEAEPTDEAGLLQLPGIGRSKVTKYGLGALEVIRSHRG</sequence>
<dbReference type="EMBL" id="CP060789">
    <property type="protein sequence ID" value="QNP56623.1"/>
    <property type="molecule type" value="Genomic_DNA"/>
</dbReference>
<dbReference type="InterPro" id="IPR000212">
    <property type="entry name" value="DNA_helicase_UvrD/REP"/>
</dbReference>
<protein>
    <recommendedName>
        <fullName evidence="8">DNA 3'-5' helicase</fullName>
        <ecNumber evidence="8">5.6.2.4</ecNumber>
    </recommendedName>
</protein>
<dbReference type="InterPro" id="IPR014016">
    <property type="entry name" value="UvrD-like_ATP-bd"/>
</dbReference>
<evidence type="ECO:0000256" key="8">
    <source>
        <dbReference type="ARBA" id="ARBA00034808"/>
    </source>
</evidence>
<comment type="similarity">
    <text evidence="1">Belongs to the helicase family. UvrD subfamily.</text>
</comment>
<dbReference type="PANTHER" id="PTHR11070">
    <property type="entry name" value="UVRD / RECB / PCRA DNA HELICASE FAMILY MEMBER"/>
    <property type="match status" value="1"/>
</dbReference>
<dbReference type="SMART" id="SM00341">
    <property type="entry name" value="HRDC"/>
    <property type="match status" value="1"/>
</dbReference>
<dbReference type="PROSITE" id="PS51217">
    <property type="entry name" value="UVRD_HELICASE_CTER"/>
    <property type="match status" value="1"/>
</dbReference>
<dbReference type="Pfam" id="PF13361">
    <property type="entry name" value="UvrD_C"/>
    <property type="match status" value="2"/>
</dbReference>
<dbReference type="Gene3D" id="3.40.50.300">
    <property type="entry name" value="P-loop containing nucleotide triphosphate hydrolases"/>
    <property type="match status" value="3"/>
</dbReference>
<evidence type="ECO:0000256" key="2">
    <source>
        <dbReference type="ARBA" id="ARBA00022741"/>
    </source>
</evidence>
<evidence type="ECO:0000256" key="9">
    <source>
        <dbReference type="ARBA" id="ARBA00048988"/>
    </source>
</evidence>
<evidence type="ECO:0000313" key="15">
    <source>
        <dbReference type="Proteomes" id="UP000516117"/>
    </source>
</evidence>